<evidence type="ECO:0000256" key="7">
    <source>
        <dbReference type="RuleBase" id="RU361193"/>
    </source>
</evidence>
<dbReference type="EC" id="3.2.1.-" evidence="7"/>
<evidence type="ECO:0000313" key="9">
    <source>
        <dbReference type="EMBL" id="KII66059.1"/>
    </source>
</evidence>
<keyword evidence="6" id="KW-0106">Calcium</keyword>
<dbReference type="PANTHER" id="PTHR45679">
    <property type="entry name" value="ER DEGRADATION-ENHANCING ALPHA-MANNOSIDASE-LIKE PROTEIN 2"/>
    <property type="match status" value="1"/>
</dbReference>
<proteinExistence type="inferred from homology"/>
<dbReference type="Gene3D" id="1.50.10.10">
    <property type="match status" value="1"/>
</dbReference>
<dbReference type="GO" id="GO:0005975">
    <property type="term" value="P:carbohydrate metabolic process"/>
    <property type="evidence" value="ECO:0007669"/>
    <property type="project" value="InterPro"/>
</dbReference>
<dbReference type="AlphaFoldDB" id="A0A0C2IKW5"/>
<reference evidence="9 10" key="1">
    <citation type="journal article" date="2014" name="Genome Biol. Evol.">
        <title>The genome of the myxosporean Thelohanellus kitauei shows adaptations to nutrient acquisition within its fish host.</title>
        <authorList>
            <person name="Yang Y."/>
            <person name="Xiong J."/>
            <person name="Zhou Z."/>
            <person name="Huo F."/>
            <person name="Miao W."/>
            <person name="Ran C."/>
            <person name="Liu Y."/>
            <person name="Zhang J."/>
            <person name="Feng J."/>
            <person name="Wang M."/>
            <person name="Wang M."/>
            <person name="Wang L."/>
            <person name="Yao B."/>
        </authorList>
    </citation>
    <scope>NUCLEOTIDE SEQUENCE [LARGE SCALE GENOMIC DNA]</scope>
    <source>
        <strain evidence="9">Wuqing</strain>
    </source>
</reference>
<evidence type="ECO:0000256" key="4">
    <source>
        <dbReference type="ARBA" id="ARBA00023180"/>
    </source>
</evidence>
<keyword evidence="10" id="KW-1185">Reference proteome</keyword>
<dbReference type="SUPFAM" id="SSF48225">
    <property type="entry name" value="Seven-hairpin glycosidases"/>
    <property type="match status" value="1"/>
</dbReference>
<evidence type="ECO:0000256" key="5">
    <source>
        <dbReference type="PIRSR" id="PIRSR601382-1"/>
    </source>
</evidence>
<dbReference type="GO" id="GO:0005509">
    <property type="term" value="F:calcium ion binding"/>
    <property type="evidence" value="ECO:0007669"/>
    <property type="project" value="InterPro"/>
</dbReference>
<comment type="subcellular location">
    <subcellularLocation>
        <location evidence="1">Endoplasmic reticulum</location>
    </subcellularLocation>
</comment>
<dbReference type="Proteomes" id="UP000031668">
    <property type="component" value="Unassembled WGS sequence"/>
</dbReference>
<dbReference type="EMBL" id="JWZT01003622">
    <property type="protein sequence ID" value="KII66059.1"/>
    <property type="molecule type" value="Genomic_DNA"/>
</dbReference>
<dbReference type="GO" id="GO:1904380">
    <property type="term" value="P:endoplasmic reticulum mannose trimming"/>
    <property type="evidence" value="ECO:0007669"/>
    <property type="project" value="InterPro"/>
</dbReference>
<dbReference type="OrthoDB" id="8118055at2759"/>
<feature type="active site" description="Proton donor" evidence="5">
    <location>
        <position position="273"/>
    </location>
</feature>
<evidence type="ECO:0000259" key="8">
    <source>
        <dbReference type="Pfam" id="PF02225"/>
    </source>
</evidence>
<evidence type="ECO:0000256" key="3">
    <source>
        <dbReference type="ARBA" id="ARBA00022824"/>
    </source>
</evidence>
<dbReference type="InterPro" id="IPR044674">
    <property type="entry name" value="EDEM1/2/3"/>
</dbReference>
<feature type="active site" evidence="5">
    <location>
        <position position="291"/>
    </location>
</feature>
<evidence type="ECO:0000313" key="10">
    <source>
        <dbReference type="Proteomes" id="UP000031668"/>
    </source>
</evidence>
<dbReference type="Pfam" id="PF02225">
    <property type="entry name" value="PA"/>
    <property type="match status" value="1"/>
</dbReference>
<accession>A0A0C2IKW5</accession>
<comment type="caution">
    <text evidence="9">The sequence shown here is derived from an EMBL/GenBank/DDBJ whole genome shotgun (WGS) entry which is preliminary data.</text>
</comment>
<dbReference type="Gene3D" id="3.50.30.30">
    <property type="match status" value="1"/>
</dbReference>
<comment type="cofactor">
    <cofactor evidence="6">
        <name>Ca(2+)</name>
        <dbReference type="ChEBI" id="CHEBI:29108"/>
    </cofactor>
</comment>
<feature type="active site" description="Proton donor" evidence="5">
    <location>
        <position position="30"/>
    </location>
</feature>
<name>A0A0C2IKW5_THEKT</name>
<sequence length="611" mass="69270">MNLVDEFNMATKQIVRNLKFDCDCYVSTFEVNIRVLGYPDFLFSGLIAGHLSAVEFKKINKKLAWYKDELLKLAIDLGNILHKAFNTETGIPYRLINPSNGSPFFFDETNCVACGGTFVLEFGALTILTGNTSYIKKAIEAMDFIWLSRQPNTDLVGSMIHIYSGQWINFRSSIGSESDSYFEYLLKGYAQFSSYQMLDRFSTHYEAIFKHLKYNHGFYDINLNKLNSSYSYTLDSLRAFFPGIQVMYGDVDEAVIYHNIFHHLVKKHVFLPETLSFDYKIVNADYKQRPEFIESTYYIYLATQDPYYYDIATETIDNVEIFLRTPCGYASVENLTTFKLGDRMETFLVSELFKYLYLMLEPSLPFDLSKYIFSTEAHIMPKSNGSFSKPGRKSLGNLFKSNDITYKSPEGPDADATAEYIKINYLINNLWKQYLRVSSEFLERKSAILRSSPLFNNYLLLKFTNLAKNQSSTFVGSIAQFGPYISPSNILVNVSVSISDPLDGCNEISGHPTKLNGVLVILRGRCSFIVKVKNAQNAGARAVVIVDDQAIAPYSVPSMVHMSGDGVMNESEIKIPSVFVHPLQGSVLASLINQNASIDIFDTYTCSLVYE</sequence>
<dbReference type="GO" id="GO:0004571">
    <property type="term" value="F:mannosyl-oligosaccharide 1,2-alpha-mannosidase activity"/>
    <property type="evidence" value="ECO:0007669"/>
    <property type="project" value="InterPro"/>
</dbReference>
<protein>
    <recommendedName>
        <fullName evidence="7">alpha-1,2-Mannosidase</fullName>
        <ecNumber evidence="7">3.2.1.-</ecNumber>
    </recommendedName>
</protein>
<keyword evidence="6" id="KW-0479">Metal-binding</keyword>
<feature type="binding site" evidence="6">
    <location>
        <position position="375"/>
    </location>
    <ligand>
        <name>Ca(2+)</name>
        <dbReference type="ChEBI" id="CHEBI:29108"/>
    </ligand>
</feature>
<keyword evidence="4" id="KW-0325">Glycoprotein</keyword>
<dbReference type="InterPro" id="IPR046450">
    <property type="entry name" value="PA_dom_sf"/>
</dbReference>
<feature type="active site" evidence="5">
    <location>
        <position position="179"/>
    </location>
</feature>
<dbReference type="GO" id="GO:0016020">
    <property type="term" value="C:membrane"/>
    <property type="evidence" value="ECO:0007669"/>
    <property type="project" value="InterPro"/>
</dbReference>
<comment type="similarity">
    <text evidence="2 7">Belongs to the glycosyl hydrolase 47 family.</text>
</comment>
<dbReference type="InterPro" id="IPR003137">
    <property type="entry name" value="PA_domain"/>
</dbReference>
<gene>
    <name evidence="9" type="ORF">RF11_10165</name>
</gene>
<dbReference type="InterPro" id="IPR001382">
    <property type="entry name" value="Glyco_hydro_47"/>
</dbReference>
<dbReference type="PANTHER" id="PTHR45679:SF2">
    <property type="entry name" value="ER DEGRADATION-ENHANCING ALPHA-MANNOSIDASE-LIKE PROTEIN 3"/>
    <property type="match status" value="1"/>
</dbReference>
<feature type="domain" description="PA" evidence="8">
    <location>
        <begin position="501"/>
        <end position="581"/>
    </location>
</feature>
<evidence type="ECO:0000256" key="1">
    <source>
        <dbReference type="ARBA" id="ARBA00004240"/>
    </source>
</evidence>
<dbReference type="Pfam" id="PF01532">
    <property type="entry name" value="Glyco_hydro_47"/>
    <property type="match status" value="1"/>
</dbReference>
<evidence type="ECO:0000256" key="6">
    <source>
        <dbReference type="PIRSR" id="PIRSR601382-2"/>
    </source>
</evidence>
<organism evidence="9 10">
    <name type="scientific">Thelohanellus kitauei</name>
    <name type="common">Myxosporean</name>
    <dbReference type="NCBI Taxonomy" id="669202"/>
    <lineage>
        <taxon>Eukaryota</taxon>
        <taxon>Metazoa</taxon>
        <taxon>Cnidaria</taxon>
        <taxon>Myxozoa</taxon>
        <taxon>Myxosporea</taxon>
        <taxon>Bivalvulida</taxon>
        <taxon>Platysporina</taxon>
        <taxon>Myxobolidae</taxon>
        <taxon>Thelohanellus</taxon>
    </lineage>
</organism>
<evidence type="ECO:0000256" key="2">
    <source>
        <dbReference type="ARBA" id="ARBA00007658"/>
    </source>
</evidence>
<dbReference type="SUPFAM" id="SSF52025">
    <property type="entry name" value="PA domain"/>
    <property type="match status" value="1"/>
</dbReference>
<dbReference type="InterPro" id="IPR012341">
    <property type="entry name" value="6hp_glycosidase-like_sf"/>
</dbReference>
<dbReference type="GO" id="GO:0044322">
    <property type="term" value="C:endoplasmic reticulum quality control compartment"/>
    <property type="evidence" value="ECO:0007669"/>
    <property type="project" value="GOC"/>
</dbReference>
<dbReference type="InterPro" id="IPR036026">
    <property type="entry name" value="Seven-hairpin_glycosidases"/>
</dbReference>
<keyword evidence="3" id="KW-0256">Endoplasmic reticulum</keyword>
<keyword evidence="7" id="KW-0378">Hydrolase</keyword>
<dbReference type="PRINTS" id="PR00747">
    <property type="entry name" value="GLYHDRLASE47"/>
</dbReference>
<keyword evidence="7" id="KW-0326">Glycosidase</keyword>